<protein>
    <recommendedName>
        <fullName evidence="4">High frequency lysogenization protein HflD homolog</fullName>
    </recommendedName>
</protein>
<comment type="subcellular location">
    <subcellularLocation>
        <location evidence="4">Cytoplasm</location>
    </subcellularLocation>
    <subcellularLocation>
        <location evidence="4">Cell membrane</location>
        <topology evidence="4">Peripheral membrane protein</topology>
        <orientation evidence="4">Cytoplasmic side</orientation>
    </subcellularLocation>
</comment>
<dbReference type="Pfam" id="PF04356">
    <property type="entry name" value="DUF489"/>
    <property type="match status" value="1"/>
</dbReference>
<evidence type="ECO:0000256" key="1">
    <source>
        <dbReference type="ARBA" id="ARBA00022475"/>
    </source>
</evidence>
<evidence type="ECO:0000256" key="4">
    <source>
        <dbReference type="HAMAP-Rule" id="MF_00695"/>
    </source>
</evidence>
<dbReference type="RefSeq" id="WP_348757221.1">
    <property type="nucleotide sequence ID" value="NZ_OZ026884.1"/>
</dbReference>
<name>A0ABM9NJ60_9GAMM</name>
<dbReference type="PANTHER" id="PTHR38100:SF1">
    <property type="entry name" value="HIGH FREQUENCY LYSOGENIZATION PROTEIN HFLD"/>
    <property type="match status" value="1"/>
</dbReference>
<keyword evidence="3 4" id="KW-0472">Membrane</keyword>
<organism evidence="5 6">
    <name type="scientific">Candidatus Methylocalor cossyra</name>
    <dbReference type="NCBI Taxonomy" id="3108543"/>
    <lineage>
        <taxon>Bacteria</taxon>
        <taxon>Pseudomonadati</taxon>
        <taxon>Pseudomonadota</taxon>
        <taxon>Gammaproteobacteria</taxon>
        <taxon>Methylococcales</taxon>
        <taxon>Methylococcaceae</taxon>
        <taxon>Candidatus Methylocalor</taxon>
    </lineage>
</organism>
<dbReference type="InterPro" id="IPR007451">
    <property type="entry name" value="HflD"/>
</dbReference>
<dbReference type="SUPFAM" id="SSF101322">
    <property type="entry name" value="YcfC-like"/>
    <property type="match status" value="1"/>
</dbReference>
<sequence length="206" mass="22748">MIKTFTNQAIALAGLSQAVYLVQEIAKRGYADREAMATVIGSVLKIDADDVVDVYGGLEHLRTGLQQLERQLAGPDRADTEQARYASTLIFLERRLMKQPTMVEAIGSAVREAAAVAEQAGVLGEDVLKRLAEVYQRTLSALQPRVLVTGEKSYLSDPDNACTIRALLLAGIRSAVLWRQCGGSRWNLLFHRLRLRQETLRLLSAL</sequence>
<gene>
    <name evidence="4 5" type="primary">hflD</name>
    <name evidence="5" type="ORF">MECH1_V1_1861</name>
</gene>
<dbReference type="HAMAP" id="MF_00695">
    <property type="entry name" value="HflD_protein"/>
    <property type="match status" value="1"/>
</dbReference>
<dbReference type="Gene3D" id="1.10.3890.10">
    <property type="entry name" value="HflD-like"/>
    <property type="match status" value="1"/>
</dbReference>
<dbReference type="EMBL" id="OZ026884">
    <property type="protein sequence ID" value="CAL1240637.1"/>
    <property type="molecule type" value="Genomic_DNA"/>
</dbReference>
<evidence type="ECO:0000256" key="2">
    <source>
        <dbReference type="ARBA" id="ARBA00022490"/>
    </source>
</evidence>
<keyword evidence="2 4" id="KW-0963">Cytoplasm</keyword>
<reference evidence="5 6" key="1">
    <citation type="submission" date="2024-04" db="EMBL/GenBank/DDBJ databases">
        <authorList>
            <person name="Cremers G."/>
        </authorList>
    </citation>
    <scope>NUCLEOTIDE SEQUENCE [LARGE SCALE GENOMIC DNA]</scope>
    <source>
        <strain evidence="5">MeCH1-AG</strain>
    </source>
</reference>
<dbReference type="PANTHER" id="PTHR38100">
    <property type="entry name" value="HIGH FREQUENCY LYSOGENIZATION PROTEIN HFLD"/>
    <property type="match status" value="1"/>
</dbReference>
<dbReference type="NCBIfam" id="NF001246">
    <property type="entry name" value="PRK00218.1-2"/>
    <property type="match status" value="1"/>
</dbReference>
<dbReference type="InterPro" id="IPR035932">
    <property type="entry name" value="HflD-like_sf"/>
</dbReference>
<comment type="similarity">
    <text evidence="4">Belongs to the HflD family.</text>
</comment>
<accession>A0ABM9NJ60</accession>
<dbReference type="Proteomes" id="UP001497493">
    <property type="component" value="Chromosome"/>
</dbReference>
<evidence type="ECO:0000313" key="5">
    <source>
        <dbReference type="EMBL" id="CAL1240637.1"/>
    </source>
</evidence>
<proteinExistence type="inferred from homology"/>
<evidence type="ECO:0000256" key="3">
    <source>
        <dbReference type="ARBA" id="ARBA00023136"/>
    </source>
</evidence>
<keyword evidence="1 4" id="KW-1003">Cell membrane</keyword>
<keyword evidence="6" id="KW-1185">Reference proteome</keyword>
<evidence type="ECO:0000313" key="6">
    <source>
        <dbReference type="Proteomes" id="UP001497493"/>
    </source>
</evidence>